<evidence type="ECO:0000259" key="1">
    <source>
        <dbReference type="SMART" id="SM00849"/>
    </source>
</evidence>
<name>A0ABT4DDT1_9CLOT</name>
<sequence>MKITVIGCYGGFPSKNEACSGYLVESGEYKVLIDCGSGVLSLIQNYVDINKIDAIILSHYHGDHISDVYCFQYEIAIAFAFGLRNKPLEIYAHKLNGKFQELNYKNFCVAKEINENTTLNFGELNITFKWMNHEEPSLGMRLEENGKVLAYSGDTGWCDNIIKISQNADVFLCEASLLNEYAGKIQGHLSGGQAGKIASNSGVKELVLTHFPHFIDLNQLEKEAAQEYNGSILKAKKGLVLEL</sequence>
<comment type="caution">
    <text evidence="2">The sequence shown here is derived from an EMBL/GenBank/DDBJ whole genome shotgun (WGS) entry which is preliminary data.</text>
</comment>
<accession>A0ABT4DDT1</accession>
<dbReference type="Gene3D" id="3.60.15.10">
    <property type="entry name" value="Ribonuclease Z/Hydroxyacylglutathione hydrolase-like"/>
    <property type="match status" value="1"/>
</dbReference>
<protein>
    <submittedName>
        <fullName evidence="2">MBL fold metallo-hydrolase</fullName>
    </submittedName>
</protein>
<keyword evidence="3" id="KW-1185">Reference proteome</keyword>
<dbReference type="EMBL" id="JAPQFJ010000029">
    <property type="protein sequence ID" value="MCY6960457.1"/>
    <property type="molecule type" value="Genomic_DNA"/>
</dbReference>
<dbReference type="PANTHER" id="PTHR46018:SF4">
    <property type="entry name" value="METALLO-HYDROLASE YHFI-RELATED"/>
    <property type="match status" value="1"/>
</dbReference>
<dbReference type="CDD" id="cd07716">
    <property type="entry name" value="RNaseZ_short-form-like_MBL-fold"/>
    <property type="match status" value="1"/>
</dbReference>
<evidence type="ECO:0000313" key="2">
    <source>
        <dbReference type="EMBL" id="MCY6960457.1"/>
    </source>
</evidence>
<organism evidence="2 3">
    <name type="scientific">Clostridium brassicae</name>
    <dbReference type="NCBI Taxonomy" id="2999072"/>
    <lineage>
        <taxon>Bacteria</taxon>
        <taxon>Bacillati</taxon>
        <taxon>Bacillota</taxon>
        <taxon>Clostridia</taxon>
        <taxon>Eubacteriales</taxon>
        <taxon>Clostridiaceae</taxon>
        <taxon>Clostridium</taxon>
    </lineage>
</organism>
<dbReference type="SUPFAM" id="SSF56281">
    <property type="entry name" value="Metallo-hydrolase/oxidoreductase"/>
    <property type="match status" value="1"/>
</dbReference>
<dbReference type="SMART" id="SM00849">
    <property type="entry name" value="Lactamase_B"/>
    <property type="match status" value="1"/>
</dbReference>
<dbReference type="Pfam" id="PF12706">
    <property type="entry name" value="Lactamase_B_2"/>
    <property type="match status" value="1"/>
</dbReference>
<dbReference type="RefSeq" id="WP_268062894.1">
    <property type="nucleotide sequence ID" value="NZ_JAPQFJ010000029.1"/>
</dbReference>
<gene>
    <name evidence="2" type="ORF">OW729_17805</name>
</gene>
<feature type="domain" description="Metallo-beta-lactamase" evidence="1">
    <location>
        <begin position="18"/>
        <end position="192"/>
    </location>
</feature>
<reference evidence="2" key="1">
    <citation type="submission" date="2022-12" db="EMBL/GenBank/DDBJ databases">
        <title>Clostridium sp. nov., isolated from industrial wastewater.</title>
        <authorList>
            <person name="Jiayan W."/>
        </authorList>
    </citation>
    <scope>NUCLEOTIDE SEQUENCE</scope>
    <source>
        <strain evidence="2">ZC22-4</strain>
    </source>
</reference>
<dbReference type="InterPro" id="IPR036866">
    <property type="entry name" value="RibonucZ/Hydroxyglut_hydro"/>
</dbReference>
<evidence type="ECO:0000313" key="3">
    <source>
        <dbReference type="Proteomes" id="UP001144612"/>
    </source>
</evidence>
<proteinExistence type="predicted"/>
<dbReference type="Proteomes" id="UP001144612">
    <property type="component" value="Unassembled WGS sequence"/>
</dbReference>
<dbReference type="InterPro" id="IPR001279">
    <property type="entry name" value="Metallo-B-lactamas"/>
</dbReference>
<dbReference type="PANTHER" id="PTHR46018">
    <property type="entry name" value="ZINC PHOSPHODIESTERASE ELAC PROTEIN 1"/>
    <property type="match status" value="1"/>
</dbReference>